<reference evidence="2 3" key="1">
    <citation type="journal article" date="2016" name="Nat. Commun.">
        <title>Thousands of microbial genomes shed light on interconnected biogeochemical processes in an aquifer system.</title>
        <authorList>
            <person name="Anantharaman K."/>
            <person name="Brown C.T."/>
            <person name="Hug L.A."/>
            <person name="Sharon I."/>
            <person name="Castelle C.J."/>
            <person name="Probst A.J."/>
            <person name="Thomas B.C."/>
            <person name="Singh A."/>
            <person name="Wilkins M.J."/>
            <person name="Karaoz U."/>
            <person name="Brodie E.L."/>
            <person name="Williams K.H."/>
            <person name="Hubbard S.S."/>
            <person name="Banfield J.F."/>
        </authorList>
    </citation>
    <scope>NUCLEOTIDE SEQUENCE [LARGE SCALE GENOMIC DNA]</scope>
</reference>
<dbReference type="InterPro" id="IPR003607">
    <property type="entry name" value="HD/PDEase_dom"/>
</dbReference>
<dbReference type="InterPro" id="IPR006674">
    <property type="entry name" value="HD_domain"/>
</dbReference>
<dbReference type="InterPro" id="IPR037522">
    <property type="entry name" value="HD_GYP_dom"/>
</dbReference>
<dbReference type="CDD" id="cd00077">
    <property type="entry name" value="HDc"/>
    <property type="match status" value="1"/>
</dbReference>
<dbReference type="AlphaFoldDB" id="A0A1G1Y0Q9"/>
<sequence>MSSPEADSNPLRREIAETSNQAEISPYVWDLVMNTPEVYKKMVELLKVEEGLIPRGKFESQYKHSFDVAHLSEIVFDEYYSVSEEVKSLAPEEQAGRKKIFLLSAILHDIGKTSVSPETLTGRGPLTDEKRKEIRAHPQRSKDICLEISRAMDTESDRQVMAEVISEIVMRHHFYSEGYPFEAELKKDPDPETEAMITEISRMISVIDSFDALSSPRSYEEPHEPAETRKILLEKFKNYPSLENLINFLADKISN</sequence>
<dbReference type="Pfam" id="PF01966">
    <property type="entry name" value="HD"/>
    <property type="match status" value="1"/>
</dbReference>
<dbReference type="PROSITE" id="PS51832">
    <property type="entry name" value="HD_GYP"/>
    <property type="match status" value="1"/>
</dbReference>
<dbReference type="STRING" id="1797535.A2744_04265"/>
<dbReference type="Proteomes" id="UP000178240">
    <property type="component" value="Unassembled WGS sequence"/>
</dbReference>
<dbReference type="PANTHER" id="PTHR43155:SF2">
    <property type="entry name" value="CYCLIC DI-GMP PHOSPHODIESTERASE PA4108"/>
    <property type="match status" value="1"/>
</dbReference>
<accession>A0A1G1Y0Q9</accession>
<proteinExistence type="predicted"/>
<dbReference type="SMART" id="SM00471">
    <property type="entry name" value="HDc"/>
    <property type="match status" value="1"/>
</dbReference>
<organism evidence="2 3">
    <name type="scientific">Candidatus Buchananbacteria bacterium RIFCSPHIGHO2_01_FULL_44_11</name>
    <dbReference type="NCBI Taxonomy" id="1797535"/>
    <lineage>
        <taxon>Bacteria</taxon>
        <taxon>Candidatus Buchananiibacteriota</taxon>
    </lineage>
</organism>
<dbReference type="Gene3D" id="1.10.3210.10">
    <property type="entry name" value="Hypothetical protein af1432"/>
    <property type="match status" value="1"/>
</dbReference>
<gene>
    <name evidence="2" type="ORF">A2744_04265</name>
</gene>
<feature type="domain" description="HD-GYP" evidence="1">
    <location>
        <begin position="45"/>
        <end position="255"/>
    </location>
</feature>
<dbReference type="SUPFAM" id="SSF109604">
    <property type="entry name" value="HD-domain/PDEase-like"/>
    <property type="match status" value="1"/>
</dbReference>
<evidence type="ECO:0000259" key="1">
    <source>
        <dbReference type="PROSITE" id="PS51832"/>
    </source>
</evidence>
<dbReference type="PANTHER" id="PTHR43155">
    <property type="entry name" value="CYCLIC DI-GMP PHOSPHODIESTERASE PA4108-RELATED"/>
    <property type="match status" value="1"/>
</dbReference>
<dbReference type="EMBL" id="MHIE01000021">
    <property type="protein sequence ID" value="OGY45390.1"/>
    <property type="molecule type" value="Genomic_DNA"/>
</dbReference>
<name>A0A1G1Y0Q9_9BACT</name>
<comment type="caution">
    <text evidence="2">The sequence shown here is derived from an EMBL/GenBank/DDBJ whole genome shotgun (WGS) entry which is preliminary data.</text>
</comment>
<protein>
    <recommendedName>
        <fullName evidence="1">HD-GYP domain-containing protein</fullName>
    </recommendedName>
</protein>
<evidence type="ECO:0000313" key="3">
    <source>
        <dbReference type="Proteomes" id="UP000178240"/>
    </source>
</evidence>
<evidence type="ECO:0000313" key="2">
    <source>
        <dbReference type="EMBL" id="OGY45390.1"/>
    </source>
</evidence>